<dbReference type="PANTHER" id="PTHR24028:SF133">
    <property type="entry name" value="PROTOCADHERIN ALPHA-4"/>
    <property type="match status" value="1"/>
</dbReference>
<feature type="non-terminal residue" evidence="8">
    <location>
        <position position="1"/>
    </location>
</feature>
<dbReference type="GO" id="GO:0007156">
    <property type="term" value="P:homophilic cell adhesion via plasma membrane adhesion molecules"/>
    <property type="evidence" value="ECO:0007669"/>
    <property type="project" value="InterPro"/>
</dbReference>
<feature type="non-terminal residue" evidence="8">
    <location>
        <position position="69"/>
    </location>
</feature>
<dbReference type="SMART" id="SM00112">
    <property type="entry name" value="CA"/>
    <property type="match status" value="1"/>
</dbReference>
<dbReference type="Pfam" id="PF00028">
    <property type="entry name" value="Cadherin"/>
    <property type="match status" value="1"/>
</dbReference>
<dbReference type="Proteomes" id="UP000538817">
    <property type="component" value="Unassembled WGS sequence"/>
</dbReference>
<gene>
    <name evidence="8" type="primary">Pcdha6</name>
    <name evidence="8" type="ORF">NOTPEN_R14709</name>
</gene>
<evidence type="ECO:0000313" key="8">
    <source>
        <dbReference type="EMBL" id="NWX94251.1"/>
    </source>
</evidence>
<evidence type="ECO:0000256" key="4">
    <source>
        <dbReference type="ARBA" id="ARBA00023136"/>
    </source>
</evidence>
<evidence type="ECO:0000256" key="1">
    <source>
        <dbReference type="ARBA" id="ARBA00004167"/>
    </source>
</evidence>
<dbReference type="GO" id="GO:0005509">
    <property type="term" value="F:calcium ion binding"/>
    <property type="evidence" value="ECO:0007669"/>
    <property type="project" value="UniProtKB-UniRule"/>
</dbReference>
<dbReference type="EMBL" id="VZSG01002019">
    <property type="protein sequence ID" value="NWX94251.1"/>
    <property type="molecule type" value="Genomic_DNA"/>
</dbReference>
<dbReference type="GO" id="GO:0005886">
    <property type="term" value="C:plasma membrane"/>
    <property type="evidence" value="ECO:0007669"/>
    <property type="project" value="TreeGrafter"/>
</dbReference>
<evidence type="ECO:0000256" key="5">
    <source>
        <dbReference type="ARBA" id="ARBA00023180"/>
    </source>
</evidence>
<evidence type="ECO:0000256" key="3">
    <source>
        <dbReference type="ARBA" id="ARBA00022989"/>
    </source>
</evidence>
<proteinExistence type="predicted"/>
<evidence type="ECO:0000259" key="7">
    <source>
        <dbReference type="PROSITE" id="PS50268"/>
    </source>
</evidence>
<protein>
    <submittedName>
        <fullName evidence="8">PCDA6 protein</fullName>
    </submittedName>
</protein>
<evidence type="ECO:0000256" key="2">
    <source>
        <dbReference type="ARBA" id="ARBA00022692"/>
    </source>
</evidence>
<keyword evidence="5" id="KW-0325">Glycoprotein</keyword>
<keyword evidence="3" id="KW-1133">Transmembrane helix</keyword>
<keyword evidence="2" id="KW-0812">Transmembrane</keyword>
<dbReference type="CDD" id="cd11304">
    <property type="entry name" value="Cadherin_repeat"/>
    <property type="match status" value="1"/>
</dbReference>
<name>A0A7K7ADV8_9AVES</name>
<dbReference type="InterPro" id="IPR002126">
    <property type="entry name" value="Cadherin-like_dom"/>
</dbReference>
<comment type="subcellular location">
    <subcellularLocation>
        <location evidence="1">Membrane</location>
        <topology evidence="1">Single-pass membrane protein</topology>
    </subcellularLocation>
</comment>
<keyword evidence="9" id="KW-1185">Reference proteome</keyword>
<dbReference type="PANTHER" id="PTHR24028">
    <property type="entry name" value="CADHERIN-87A"/>
    <property type="match status" value="1"/>
</dbReference>
<evidence type="ECO:0000313" key="9">
    <source>
        <dbReference type="Proteomes" id="UP000538817"/>
    </source>
</evidence>
<keyword evidence="6" id="KW-0106">Calcium</keyword>
<dbReference type="PROSITE" id="PS50268">
    <property type="entry name" value="CADHERIN_2"/>
    <property type="match status" value="1"/>
</dbReference>
<dbReference type="InterPro" id="IPR050174">
    <property type="entry name" value="Protocadherin/Cadherin-CA"/>
</dbReference>
<dbReference type="Gene3D" id="2.60.40.60">
    <property type="entry name" value="Cadherins"/>
    <property type="match status" value="1"/>
</dbReference>
<sequence>MTYTATHFLPLHGKDLISVNSNTGEITLTAPLDFEEADVFDVRIEARDKGAPPLTGHCRVELKVLDVND</sequence>
<keyword evidence="4" id="KW-0472">Membrane</keyword>
<dbReference type="SUPFAM" id="SSF49313">
    <property type="entry name" value="Cadherin-like"/>
    <property type="match status" value="1"/>
</dbReference>
<dbReference type="AlphaFoldDB" id="A0A7K7ADV8"/>
<evidence type="ECO:0000256" key="6">
    <source>
        <dbReference type="PROSITE-ProRule" id="PRU00043"/>
    </source>
</evidence>
<comment type="caution">
    <text evidence="8">The sequence shown here is derived from an EMBL/GenBank/DDBJ whole genome shotgun (WGS) entry which is preliminary data.</text>
</comment>
<organism evidence="8 9">
    <name type="scientific">Nothoprocta pentlandii</name>
    <dbReference type="NCBI Taxonomy" id="2585814"/>
    <lineage>
        <taxon>Eukaryota</taxon>
        <taxon>Metazoa</taxon>
        <taxon>Chordata</taxon>
        <taxon>Craniata</taxon>
        <taxon>Vertebrata</taxon>
        <taxon>Euteleostomi</taxon>
        <taxon>Archelosauria</taxon>
        <taxon>Archosauria</taxon>
        <taxon>Dinosauria</taxon>
        <taxon>Saurischia</taxon>
        <taxon>Theropoda</taxon>
        <taxon>Coelurosauria</taxon>
        <taxon>Aves</taxon>
        <taxon>Palaeognathae</taxon>
        <taxon>Tinamiformes</taxon>
        <taxon>Tinamidae</taxon>
        <taxon>Nothoprocta</taxon>
    </lineage>
</organism>
<accession>A0A7K7ADV8</accession>
<dbReference type="PRINTS" id="PR00205">
    <property type="entry name" value="CADHERIN"/>
</dbReference>
<dbReference type="InterPro" id="IPR015919">
    <property type="entry name" value="Cadherin-like_sf"/>
</dbReference>
<feature type="domain" description="Cadherin" evidence="7">
    <location>
        <begin position="18"/>
        <end position="69"/>
    </location>
</feature>
<reference evidence="8 9" key="1">
    <citation type="submission" date="2019-09" db="EMBL/GenBank/DDBJ databases">
        <title>Bird 10,000 Genomes (B10K) Project - Family phase.</title>
        <authorList>
            <person name="Zhang G."/>
        </authorList>
    </citation>
    <scope>NUCLEOTIDE SEQUENCE [LARGE SCALE GENOMIC DNA]</scope>
    <source>
        <strain evidence="8">B10K-MSB-04</strain>
    </source>
</reference>